<dbReference type="InterPro" id="IPR010071">
    <property type="entry name" value="AA_adenyl_dom"/>
</dbReference>
<dbReference type="FunFam" id="2.30.38.10:FF:000001">
    <property type="entry name" value="Non-ribosomal peptide synthetase PvdI"/>
    <property type="match status" value="2"/>
</dbReference>
<dbReference type="Pfam" id="PF00550">
    <property type="entry name" value="PP-binding"/>
    <property type="match status" value="4"/>
</dbReference>
<dbReference type="InterPro" id="IPR042099">
    <property type="entry name" value="ANL_N_sf"/>
</dbReference>
<dbReference type="InterPro" id="IPR020806">
    <property type="entry name" value="PKS_PP-bd"/>
</dbReference>
<accession>A0AAW4JEQ6</accession>
<dbReference type="GO" id="GO:0031177">
    <property type="term" value="F:phosphopantetheine binding"/>
    <property type="evidence" value="ECO:0007669"/>
    <property type="project" value="InterPro"/>
</dbReference>
<dbReference type="Pfam" id="PF00668">
    <property type="entry name" value="Condensation"/>
    <property type="match status" value="5"/>
</dbReference>
<proteinExistence type="predicted"/>
<feature type="domain" description="Carrier" evidence="7">
    <location>
        <begin position="1957"/>
        <end position="2032"/>
    </location>
</feature>
<dbReference type="InterPro" id="IPR023213">
    <property type="entry name" value="CAT-like_dom_sf"/>
</dbReference>
<evidence type="ECO:0000256" key="3">
    <source>
        <dbReference type="ARBA" id="ARBA00022553"/>
    </source>
</evidence>
<feature type="domain" description="Carrier" evidence="7">
    <location>
        <begin position="4393"/>
        <end position="4467"/>
    </location>
</feature>
<dbReference type="PROSITE" id="PS00455">
    <property type="entry name" value="AMP_BINDING"/>
    <property type="match status" value="4"/>
</dbReference>
<comment type="caution">
    <text evidence="8">The sequence shown here is derived from an EMBL/GenBank/DDBJ whole genome shotgun (WGS) entry which is preliminary data.</text>
</comment>
<dbReference type="CDD" id="cd12117">
    <property type="entry name" value="A_NRPS_Srf_like"/>
    <property type="match status" value="1"/>
</dbReference>
<dbReference type="GO" id="GO:0072330">
    <property type="term" value="P:monocarboxylic acid biosynthetic process"/>
    <property type="evidence" value="ECO:0007669"/>
    <property type="project" value="UniProtKB-ARBA"/>
</dbReference>
<dbReference type="PANTHER" id="PTHR45527:SF1">
    <property type="entry name" value="FATTY ACID SYNTHASE"/>
    <property type="match status" value="1"/>
</dbReference>
<gene>
    <name evidence="8" type="ORF">J5U46_09485</name>
</gene>
<dbReference type="CDD" id="cd19540">
    <property type="entry name" value="LCL_NRPS-like"/>
    <property type="match status" value="3"/>
</dbReference>
<dbReference type="InterPro" id="IPR009081">
    <property type="entry name" value="PP-bd_ACP"/>
</dbReference>
<dbReference type="SUPFAM" id="SSF56801">
    <property type="entry name" value="Acetyl-CoA synthetase-like"/>
    <property type="match status" value="4"/>
</dbReference>
<dbReference type="InterPro" id="IPR020845">
    <property type="entry name" value="AMP-binding_CS"/>
</dbReference>
<keyword evidence="5" id="KW-0045">Antibiotic biosynthesis</keyword>
<dbReference type="InterPro" id="IPR000873">
    <property type="entry name" value="AMP-dep_synth/lig_dom"/>
</dbReference>
<dbReference type="InterPro" id="IPR001242">
    <property type="entry name" value="Condensation_dom"/>
</dbReference>
<keyword evidence="3" id="KW-0597">Phosphoprotein</keyword>
<sequence length="4940" mass="527481">MFDTGERWPLTAAQLGSYYGHELDPTGWGYNQASYLEIDGPIRVTEFIAAVRTAVRETEALHTRFHADLDGPAQYPAASAETPVPVVDLRSAATPIADAEAWMRAELSRPVDLATGPTHAQALLRVGDERYLWYQRYHHVVMDGYGVWLLTRRAAEVYDALSAGRDVGPPVGSLRALLAEDASYLNSAAPEDDRRYWTGLLRPAPAPILLGGRSAPAQPEFVLHRTDLGAPVLDGLRARADRLSIRWSRLAVATVAGWVGALTGRTDLVLTLPVTGRTTPVARAVPGMLANMQPMRLRIAPGTGLDELAGQVDRWIRGASAHQRYPYERLSRELRGGADRPKLFGPIVNVLSFADEPAFGGRAAVRHWIAIGPVDDLEVMLQESATGGLQLKLWANGGVYDESSVARYAADVAENLAGAAAGARLPGPGVESAGTTRTAWAHFAAAAHARPDAPALIDDTAGGGVVTYRALHADAERLGAVLARRGAGAETVIALMLPRGRALVTAMLATWHAGAAFLPVDPSYPADRIEFMLADAHPLLVLTDQVYETAGPPVIRLDELDTGAEAVTAARTCVPGNPAYVIYTSGSTGRPKGVVVTHAGIGDLVATQRDRLGAGPGARVLQFASPSFDASFWEIAMGLLSGATLVVAAQDRLRPGEDLAALVRAHGVTHLTVPPSALSAMGEATLPDISTLVVAGEAVGEAIAGRWAPGRRMMNAYGPTETTVCATMSTPLTGDGPPPLGTAVRGTAVHVLDDALRPVRPGAVGELYVSGNSLARGYAGRPGLTASRFVACPFGAPGGRMYRTGDLVRLRADGELEFVGRNDDQVKIRGHRVEPGEVQAVLGRCPDVAQIVAVARDDALVAYVVPAAGRDATSLKTFAAARLPGHLVPDVFVVLGELPLLPNGKVDRAALPAPGTDRVERPAREDRHQTELVRNLCQVFAEVLRVPQVGPDDSFFDLGGHSLLATRLIIRLRTELGVEVSIQELFDLRTPGGLAERLDTADRGGLRRRDRDGDVPLSFAQRRLWFVDRLAGAGATYNVPLALRFSGYVDTGALSAAVNDVVCRHEPLRSTVAERDGEPYLVVTPPGPGLVEIVAGEGAPEDAVGYAFDLASELPIRALLFDGRVLLLLMHHIATDGWSVGPLLRDLAIAYEARRAGRAPVWEPLPVEYADYALWQRDLAGEKDGAWAADLDYWRAALDALPPAIALPADRPRPAVRGQAGGSHGFVIGADLHARLVKLTRETRSTTFMVVQAALAVLLCRSGAGTDVPIGTAVAGRADEKLDDLVGFFVNTVVLRTDLSGDPTFRELIGRVRAADLAAFAHQDLPFERLVEDLNPERSLSHQPLFQVMLVLNNTPAPTVPAGLGAHAQVIRTDTSRFDLTVSLDEDRDAGLRGAIEYAADLFDPTSVALLGERLVRVLDTAVRDPEVRVGDIALLSPAERARILHEWNGGPLGAAPGTTVQQRFAETAARTPDAVALRAADGTTWTYRRLDEAAAVLAARLRDAGVRHGDRVAVLAERSPELIAATLAVLQLGAAYVPLNPGDPPRRREFVLDRAGVTALLVDTAHQEAGGIPVVRIGDPASSTPPPAGPYTGHPDDLAYVMFTSGSTGEPKGIGVTHANVLSLVDDRHWDDGHERVLVHSPYAFDASTYEMWVPLLRGGQCVLAPSGTADSFRLAGLLESRAVTAVFLTTALFNHLIEERPGALAGVRQIWFGGELVSPSAVRRAVRSCPQTRVVHVYGPTETTTFAYAGAVTGVADDAETVPIGRTLDGDRGYVLDARLRPVPPNVAGELYLAGHGVARGYVGRPGLTASRFVACPFGAPGGRMYRTGDLVRLRADGELEFVGRNDDQVKIRGHRIELGEIQSVLTEDLTVAEAFVTVVRDPAVGRRLVAYLVPAAGTPIETERVRAAARARLPEFMVPGLWAVLPELPLSVNGKVDRSRLPEVTGEASVGGRSPRSVREELICGVFADVLGVPRVGIDDDFFELGGHSLLATQVVSRIRSLLGLEVQIQDLFAVRTPAGLAGRLNTADRLVLGRHAREGTVPLSFAQRRLWFVHRLEGEGATYNVPLALRLSGAVDVPALNAAVNDLVCRHEPLRSTVEGDESGPVMVVSPPAADLVRLDVRPVGEGDLSGMLHEAVRHPFDLSATFPVRASLFSVSATEHVFLLLVHHIAADGWSLRPLLKDLATAYEARRAGRAPAWAPLPVEYADYTSWQRNLLGDPDDPASVAGAQLAYWRDTLAGMPEQLTLPADRPRPAINTFVGDVLPVHLDAELHAELLDLARRTHTTLFMVVQAAFAVLLTHSGAGTDLPIGAPIAGRTDEKLEDLVGFFVNTLVLRTDTSGDPTIRELLHRVRATALDAYAHQDLPFDLLVEHLNPERSLSHQALFQVLVVLQNAPAADYTLPGLRVEPVDTTPGVSKFDLSLSLNEAYAPDGRPRGLDGYLEYSTAMFDADTVGRLATRLDRLLREFVADPDRRIDALGLIDGAERRLMLETWNATGRAVPEAASVPELFVRQARLRPDAPAILSHAGRLTYRELDERSDRLAYLLRGRGAGPGRIVALALPRGPELVTAMLAAGKTGAAYLPVDPAYPEARITYLLDDARPALLVTTRATDLGRPADLFLDDRETVAELAAAPTGPVGVVVSPDAPAYVLYTSGSTGRPKGVVVSHRGAAPLAEAQRAWFGAGPGSRVLQFASPSFDAAFWELVMALLTGATLVTAPAARLLPGDPLSATAAEFGVTHLTLPPSALVALGDRDLPSVTTLVVAGEACPPDLVRRWSLGRTMFNAYGPTETTVCATISSPLTGDGVPPIGRPLHGMRVYVLDARLRPVPSGVTGELYVAGPGLADAYLHRPGLTAERFVACPFGPPGDRMYRTGDLARWSADGTLGFAGRADDQVKVRGYRIEPGEVEATLSAHPRVRAAAVTVRDQGLIGYLVPAPDAPSGGETAQVDAWRDVFRSQYEEAGADAGFGEDFSGWQSALDGAPIPLLDMEEWRAETVAAIRLLRPRRVLEIGVGSGLLLAPLAPDCETYWGTDLSDEAIEGLRRHVVARPGLRDRVRLHAVSADAIDTLPGGGFDTIILNSVVQYFPSSEYLTDVLEKAIRLLAPGGAIYLGDLRDPRAARALYAEVAAVRLGPDADPGEAAALAERLAAEERELLVAPEFLIGLAGTSGVDIRVKRGRRDNELTRYRYEAVLYTAPTVPIDLGDVPALAWDRDMVFDGLADAPDRLRLTGLPGDRREDVIAAGRRHGYLTVVTWAEDRDACEAVLLAGAADGTPVTGAYRPGDGDGPWTNVPARASRHATLQAEVREYLRARLPEFMVPGLLMVLDELPLSVNGKVDRSRLPAVSGAVQVGNRGPRSVREELVCGVFADVLGVPRVGIDDDFFELGGHSLLATQVISRIRGLLGLEVSLQDLFDARTPAGLTGRLGTADRVALERRTRDGVVPLSFAQRRLWFVHRLEDAGATYNVPLALRLSGEVDAEALGLAVNDVVCRHEPLRSTVVERDGEPFMVVTPPGPGLVGLAVGEGDPGHAFDLAAEFPIRAWLSRRSATEHVLLLLIHHIAADGWSLRPLLADLALAYAARRAGRAPLQEPLPVEYADYAAWQRDLLGDAGDPDSTAGAQLSYWRKALAGMPERLALPTDYPRPLELGYAGGTHRFVIGPDLHARLVELARETRSTLFMVVQAAFAVLLSRLGAGTDIPIGTAVAGRSDEKLDDLVGFFVNTLVLRTDVSGDPSFRELIGRVRATDLAAFAHQDLPFERLVDAVSADRAAGNNPLFNVMLALDNNAGLDLRLPGLQTSPEPRPSSIARFDLTLGLSERVLGDFGTDGVECSLEYRTELFRPATVDALAVRLLMILRQVVVKPDLAVSALEILTPTEQAWTATGGGAAPDPGSPHTVASLFEARVVADPDAIVAVAGPVTRTASELNAAANRLARLLVARGAGPETVVAVRLPRGIALVEALLATAKAGAAYLPIDPGYPAARIAYMLDDAAPVLVLTRAAATEAHPVLDLDDPGVRAELLTADDTDPRVPSHPDHPAYVIYTSGSTGRPKGVEVPHRGVVNLVAGSRERLGRLGENTRMLQSASPSFDTAYWEMCVTLLAGGQVVLPRTDAWNVAEDLAPLVAAHAVTHLAVPPSVLAAFPDDALPDGTTIVIGGEPCPPYLLHRWAGRCRVLNAYGPTEATIAATVGGPLTPDGGAPIGTPLRGVRLRLLDERLCPVPVGVTAELYLAGPGVARGYRHQPRATAERFVADPSGPPGSRMYRTGDLVRLRADGQLEFVGRADEQVKVRGYRIEPAEIEGALQEHPGVRQAAVTVHRGAAQHIVGYVVAADRRPDPAELRAFAARSLPGHMVPDLIMFLDELPSSPNGKLDRSALPSPEFAPAGPGRPPRTPAETALHEAFAELLGVPGLGIDDDFFTLGGDSVGAIRLSSRARRAGLVFAPGDVFRHRTVAGLAAVATLAPAFASVAPDDGTGPMPLTPVMHWLRELGGPTARFHQSALIRVPAGTGQERLDRMLRALTDRHDALRLRCRDWTLEARPVGEAPISVERVDVHGLPDARRAEVIAEETDRVLGGMDPDEGRTTVAVWFDAGPDEPGRLFLAVHHLAIDGVSWRVLLEDLAGFADTDTVPPVATSFRRWAHVLSEEARRPERVAELPYWAGVLGGAALPPELTPVPDRDTTGTLRHLTVELGPDVAEPLLGAVPDAFRCGTEDLVLTALALAVRSRGTFGVATDAGLVVELENHGRGTIAGTDVSRTVGWFTSTYPVRLDAGTGRDPADAVKRIKEQVRATPGDGLGFGLLRYLNADTSARLAVLPAPRIAVNYLGIFRIGEPVDWALDALGGAADPELPVAHTLALNVVAEDRPGGRVLRATWTWPAALLTGDAVRSLAGAWQDRARSLAELGADHGGFTPSDLHLAGLDQAQIDHLESMWRSPR</sequence>
<dbReference type="Gene3D" id="3.30.559.30">
    <property type="entry name" value="Nonribosomal peptide synthetase, condensation domain"/>
    <property type="match status" value="5"/>
</dbReference>
<dbReference type="InterPro" id="IPR010060">
    <property type="entry name" value="NRPS_synth"/>
</dbReference>
<organism evidence="8 9">
    <name type="scientific">Micromonospora tulbaghiae</name>
    <dbReference type="NCBI Taxonomy" id="479978"/>
    <lineage>
        <taxon>Bacteria</taxon>
        <taxon>Bacillati</taxon>
        <taxon>Actinomycetota</taxon>
        <taxon>Actinomycetes</taxon>
        <taxon>Micromonosporales</taxon>
        <taxon>Micromonosporaceae</taxon>
        <taxon>Micromonospora</taxon>
    </lineage>
</organism>
<dbReference type="InterPro" id="IPR029063">
    <property type="entry name" value="SAM-dependent_MTases_sf"/>
</dbReference>
<evidence type="ECO:0000313" key="8">
    <source>
        <dbReference type="EMBL" id="MBO4140372.1"/>
    </source>
</evidence>
<dbReference type="Pfam" id="PF13193">
    <property type="entry name" value="AMP-binding_C"/>
    <property type="match status" value="3"/>
</dbReference>
<dbReference type="Gene3D" id="3.40.50.12780">
    <property type="entry name" value="N-terminal domain of ligase-like"/>
    <property type="match status" value="2"/>
</dbReference>
<dbReference type="Pfam" id="PF00501">
    <property type="entry name" value="AMP-binding"/>
    <property type="match status" value="4"/>
</dbReference>
<dbReference type="Gene3D" id="3.30.559.10">
    <property type="entry name" value="Chloramphenicol acetyltransferase-like domain"/>
    <property type="match status" value="5"/>
</dbReference>
<dbReference type="FunFam" id="1.10.1200.10:FF:000016">
    <property type="entry name" value="Non-ribosomal peptide synthase"/>
    <property type="match status" value="1"/>
</dbReference>
<dbReference type="GO" id="GO:0005829">
    <property type="term" value="C:cytosol"/>
    <property type="evidence" value="ECO:0007669"/>
    <property type="project" value="TreeGrafter"/>
</dbReference>
<dbReference type="GO" id="GO:0008610">
    <property type="term" value="P:lipid biosynthetic process"/>
    <property type="evidence" value="ECO:0007669"/>
    <property type="project" value="UniProtKB-ARBA"/>
</dbReference>
<dbReference type="EMBL" id="JAGFVQ010000013">
    <property type="protein sequence ID" value="MBO4140372.1"/>
    <property type="molecule type" value="Genomic_DNA"/>
</dbReference>
<dbReference type="RefSeq" id="WP_208576931.1">
    <property type="nucleotide sequence ID" value="NZ_JAGFVQ010000013.1"/>
</dbReference>
<dbReference type="InterPro" id="IPR025110">
    <property type="entry name" value="AMP-bd_C"/>
</dbReference>
<evidence type="ECO:0000256" key="2">
    <source>
        <dbReference type="ARBA" id="ARBA00022450"/>
    </source>
</evidence>
<name>A0AAW4JEQ6_9ACTN</name>
<dbReference type="SMART" id="SM00823">
    <property type="entry name" value="PKS_PP"/>
    <property type="match status" value="4"/>
</dbReference>
<dbReference type="Gene3D" id="3.40.50.980">
    <property type="match status" value="4"/>
</dbReference>
<dbReference type="Gene3D" id="3.30.300.30">
    <property type="match status" value="5"/>
</dbReference>
<comment type="cofactor">
    <cofactor evidence="1">
        <name>pantetheine 4'-phosphate</name>
        <dbReference type="ChEBI" id="CHEBI:47942"/>
    </cofactor>
</comment>
<dbReference type="PROSITE" id="PS50075">
    <property type="entry name" value="CARRIER"/>
    <property type="match status" value="4"/>
</dbReference>
<dbReference type="NCBIfam" id="TIGR01720">
    <property type="entry name" value="NRPS-para261"/>
    <property type="match status" value="1"/>
</dbReference>
<dbReference type="InterPro" id="IPR036736">
    <property type="entry name" value="ACP-like_sf"/>
</dbReference>
<dbReference type="SUPFAM" id="SSF53335">
    <property type="entry name" value="S-adenosyl-L-methionine-dependent methyltransferases"/>
    <property type="match status" value="1"/>
</dbReference>
<dbReference type="CDD" id="cd02440">
    <property type="entry name" value="AdoMet_MTases"/>
    <property type="match status" value="1"/>
</dbReference>
<evidence type="ECO:0000256" key="6">
    <source>
        <dbReference type="SAM" id="MobiDB-lite"/>
    </source>
</evidence>
<evidence type="ECO:0000259" key="7">
    <source>
        <dbReference type="PROSITE" id="PS50075"/>
    </source>
</evidence>
<feature type="domain" description="Carrier" evidence="7">
    <location>
        <begin position="927"/>
        <end position="1002"/>
    </location>
</feature>
<dbReference type="NCBIfam" id="TIGR01733">
    <property type="entry name" value="AA-adenyl-dom"/>
    <property type="match status" value="4"/>
</dbReference>
<dbReference type="Gene3D" id="1.10.1200.10">
    <property type="entry name" value="ACP-like"/>
    <property type="match status" value="4"/>
</dbReference>
<dbReference type="PANTHER" id="PTHR45527">
    <property type="entry name" value="NONRIBOSOMAL PEPTIDE SYNTHETASE"/>
    <property type="match status" value="1"/>
</dbReference>
<keyword evidence="2" id="KW-0596">Phosphopantetheine</keyword>
<reference evidence="8" key="1">
    <citation type="submission" date="2021-03" db="EMBL/GenBank/DDBJ databases">
        <title>X isolated from Micromonospora tulbaghiae.</title>
        <authorList>
            <person name="Stennett H.L."/>
        </authorList>
    </citation>
    <scope>NUCLEOTIDE SEQUENCE</scope>
    <source>
        <strain evidence="8">28M1-20</strain>
    </source>
</reference>
<dbReference type="GO" id="GO:0009403">
    <property type="term" value="P:toxin biosynthetic process"/>
    <property type="evidence" value="ECO:0007669"/>
    <property type="project" value="UniProtKB-ARBA"/>
</dbReference>
<dbReference type="GO" id="GO:0017000">
    <property type="term" value="P:antibiotic biosynthetic process"/>
    <property type="evidence" value="ECO:0007669"/>
    <property type="project" value="UniProtKB-KW"/>
</dbReference>
<dbReference type="InterPro" id="IPR006162">
    <property type="entry name" value="Ppantetheine_attach_site"/>
</dbReference>
<evidence type="ECO:0000313" key="9">
    <source>
        <dbReference type="Proteomes" id="UP000669887"/>
    </source>
</evidence>
<dbReference type="FunFam" id="3.40.50.980:FF:000001">
    <property type="entry name" value="Non-ribosomal peptide synthetase"/>
    <property type="match status" value="2"/>
</dbReference>
<dbReference type="InterPro" id="IPR045851">
    <property type="entry name" value="AMP-bd_C_sf"/>
</dbReference>
<evidence type="ECO:0000256" key="4">
    <source>
        <dbReference type="ARBA" id="ARBA00022737"/>
    </source>
</evidence>
<dbReference type="PROSITE" id="PS00012">
    <property type="entry name" value="PHOSPHOPANTETHEINE"/>
    <property type="match status" value="3"/>
</dbReference>
<feature type="region of interest" description="Disordered" evidence="6">
    <location>
        <begin position="4372"/>
        <end position="4396"/>
    </location>
</feature>
<dbReference type="Gene3D" id="2.30.38.10">
    <property type="entry name" value="Luciferase, Domain 3"/>
    <property type="match status" value="2"/>
</dbReference>
<dbReference type="InterPro" id="IPR013217">
    <property type="entry name" value="Methyltransf_12"/>
</dbReference>
<dbReference type="SUPFAM" id="SSF52777">
    <property type="entry name" value="CoA-dependent acyltransferases"/>
    <property type="match status" value="10"/>
</dbReference>
<feature type="domain" description="Carrier" evidence="7">
    <location>
        <begin position="3360"/>
        <end position="3435"/>
    </location>
</feature>
<dbReference type="Pfam" id="PF08242">
    <property type="entry name" value="Methyltransf_12"/>
    <property type="match status" value="1"/>
</dbReference>
<dbReference type="GO" id="GO:0003824">
    <property type="term" value="F:catalytic activity"/>
    <property type="evidence" value="ECO:0007669"/>
    <property type="project" value="InterPro"/>
</dbReference>
<protein>
    <submittedName>
        <fullName evidence="8">Amino acid adenylation domain-containing protein</fullName>
    </submittedName>
</protein>
<keyword evidence="4" id="KW-0677">Repeat</keyword>
<evidence type="ECO:0000256" key="5">
    <source>
        <dbReference type="ARBA" id="ARBA00023194"/>
    </source>
</evidence>
<dbReference type="NCBIfam" id="NF003417">
    <property type="entry name" value="PRK04813.1"/>
    <property type="match status" value="5"/>
</dbReference>
<dbReference type="SUPFAM" id="SSF47336">
    <property type="entry name" value="ACP-like"/>
    <property type="match status" value="4"/>
</dbReference>
<dbReference type="Proteomes" id="UP000669887">
    <property type="component" value="Unassembled WGS sequence"/>
</dbReference>
<dbReference type="GO" id="GO:0043041">
    <property type="term" value="P:amino acid activation for nonribosomal peptide biosynthetic process"/>
    <property type="evidence" value="ECO:0007669"/>
    <property type="project" value="TreeGrafter"/>
</dbReference>
<dbReference type="Gene3D" id="3.40.50.150">
    <property type="entry name" value="Vaccinia Virus protein VP39"/>
    <property type="match status" value="1"/>
</dbReference>
<dbReference type="FunFam" id="3.40.50.12780:FF:000012">
    <property type="entry name" value="Non-ribosomal peptide synthetase"/>
    <property type="match status" value="3"/>
</dbReference>
<evidence type="ECO:0000256" key="1">
    <source>
        <dbReference type="ARBA" id="ARBA00001957"/>
    </source>
</evidence>